<dbReference type="InterPro" id="IPR023213">
    <property type="entry name" value="CAT-like_dom_sf"/>
</dbReference>
<dbReference type="GeneID" id="27905287"/>
<dbReference type="PANTHER" id="PTHR45527:SF1">
    <property type="entry name" value="FATTY ACID SYNTHASE"/>
    <property type="match status" value="1"/>
</dbReference>
<dbReference type="GO" id="GO:0005737">
    <property type="term" value="C:cytoplasm"/>
    <property type="evidence" value="ECO:0007669"/>
    <property type="project" value="TreeGrafter"/>
</dbReference>
<feature type="domain" description="Carrier" evidence="5">
    <location>
        <begin position="4331"/>
        <end position="4407"/>
    </location>
</feature>
<dbReference type="EMBL" id="KB456266">
    <property type="protein sequence ID" value="EMF11594.1"/>
    <property type="molecule type" value="Genomic_DNA"/>
</dbReference>
<evidence type="ECO:0000313" key="6">
    <source>
        <dbReference type="EMBL" id="EMF11594.1"/>
    </source>
</evidence>
<dbReference type="FunFam" id="3.30.300.30:FF:000015">
    <property type="entry name" value="Nonribosomal peptide synthase SidD"/>
    <property type="match status" value="4"/>
</dbReference>
<feature type="region of interest" description="Disordered" evidence="4">
    <location>
        <begin position="4884"/>
        <end position="4903"/>
    </location>
</feature>
<keyword evidence="1" id="KW-0596">Phosphopantetheine</keyword>
<dbReference type="CDD" id="cd05918">
    <property type="entry name" value="A_NRPS_SidN3_like"/>
    <property type="match status" value="3"/>
</dbReference>
<evidence type="ECO:0000256" key="2">
    <source>
        <dbReference type="ARBA" id="ARBA00022553"/>
    </source>
</evidence>
<dbReference type="Gene3D" id="1.10.1200.10">
    <property type="entry name" value="ACP-like"/>
    <property type="match status" value="4"/>
</dbReference>
<keyword evidence="2" id="KW-0597">Phosphoprotein</keyword>
<dbReference type="OrthoDB" id="416786at2759"/>
<evidence type="ECO:0000313" key="7">
    <source>
        <dbReference type="Proteomes" id="UP000016931"/>
    </source>
</evidence>
<protein>
    <submittedName>
        <fullName evidence="6">Acetyl-CoA synthetase-like protein</fullName>
    </submittedName>
</protein>
<dbReference type="GO" id="GO:0043041">
    <property type="term" value="P:amino acid activation for nonribosomal peptide biosynthetic process"/>
    <property type="evidence" value="ECO:0007669"/>
    <property type="project" value="TreeGrafter"/>
</dbReference>
<proteinExistence type="predicted"/>
<dbReference type="OMA" id="CTGVQKS"/>
<dbReference type="SUPFAM" id="SSF52777">
    <property type="entry name" value="CoA-dependent acyltransferases"/>
    <property type="match status" value="10"/>
</dbReference>
<reference evidence="6 7" key="1">
    <citation type="journal article" date="2012" name="PLoS Pathog.">
        <title>Diverse lifestyles and strategies of plant pathogenesis encoded in the genomes of eighteen Dothideomycetes fungi.</title>
        <authorList>
            <person name="Ohm R.A."/>
            <person name="Feau N."/>
            <person name="Henrissat B."/>
            <person name="Schoch C.L."/>
            <person name="Horwitz B.A."/>
            <person name="Barry K.W."/>
            <person name="Condon B.J."/>
            <person name="Copeland A.C."/>
            <person name="Dhillon B."/>
            <person name="Glaser F."/>
            <person name="Hesse C.N."/>
            <person name="Kosti I."/>
            <person name="LaButti K."/>
            <person name="Lindquist E.A."/>
            <person name="Lucas S."/>
            <person name="Salamov A.A."/>
            <person name="Bradshaw R.E."/>
            <person name="Ciuffetti L."/>
            <person name="Hamelin R.C."/>
            <person name="Kema G.H.J."/>
            <person name="Lawrence C."/>
            <person name="Scott J.A."/>
            <person name="Spatafora J.W."/>
            <person name="Turgeon B.G."/>
            <person name="de Wit P.J.G.M."/>
            <person name="Zhong S."/>
            <person name="Goodwin S.B."/>
            <person name="Grigoriev I.V."/>
        </authorList>
    </citation>
    <scope>NUCLEOTIDE SEQUENCE [LARGE SCALE GENOMIC DNA]</scope>
    <source>
        <strain evidence="6 7">SO2202</strain>
    </source>
</reference>
<dbReference type="InterPro" id="IPR036736">
    <property type="entry name" value="ACP-like_sf"/>
</dbReference>
<dbReference type="InterPro" id="IPR009081">
    <property type="entry name" value="PP-bd_ACP"/>
</dbReference>
<feature type="compositionally biased region" description="Low complexity" evidence="4">
    <location>
        <begin position="4311"/>
        <end position="4331"/>
    </location>
</feature>
<dbReference type="RefSeq" id="XP_016759715.1">
    <property type="nucleotide sequence ID" value="XM_016908150.1"/>
</dbReference>
<name>M3BWA3_SPHMS</name>
<dbReference type="PROSITE" id="PS00012">
    <property type="entry name" value="PHOSPHOPANTETHEINE"/>
    <property type="match status" value="3"/>
</dbReference>
<dbReference type="SMART" id="SM00823">
    <property type="entry name" value="PKS_PP"/>
    <property type="match status" value="4"/>
</dbReference>
<evidence type="ECO:0000256" key="4">
    <source>
        <dbReference type="SAM" id="MobiDB-lite"/>
    </source>
</evidence>
<feature type="region of interest" description="Disordered" evidence="4">
    <location>
        <begin position="4829"/>
        <end position="4867"/>
    </location>
</feature>
<feature type="compositionally biased region" description="Acidic residues" evidence="4">
    <location>
        <begin position="4848"/>
        <end position="4862"/>
    </location>
</feature>
<dbReference type="PROSITE" id="PS00455">
    <property type="entry name" value="AMP_BINDING"/>
    <property type="match status" value="3"/>
</dbReference>
<organism evidence="6 7">
    <name type="scientific">Sphaerulina musiva (strain SO2202)</name>
    <name type="common">Poplar stem canker fungus</name>
    <name type="synonym">Septoria musiva</name>
    <dbReference type="NCBI Taxonomy" id="692275"/>
    <lineage>
        <taxon>Eukaryota</taxon>
        <taxon>Fungi</taxon>
        <taxon>Dikarya</taxon>
        <taxon>Ascomycota</taxon>
        <taxon>Pezizomycotina</taxon>
        <taxon>Dothideomycetes</taxon>
        <taxon>Dothideomycetidae</taxon>
        <taxon>Mycosphaerellales</taxon>
        <taxon>Mycosphaerellaceae</taxon>
        <taxon>Sphaerulina</taxon>
    </lineage>
</organism>
<feature type="region of interest" description="Disordered" evidence="4">
    <location>
        <begin position="4311"/>
        <end position="4334"/>
    </location>
</feature>
<dbReference type="InterPro" id="IPR000873">
    <property type="entry name" value="AMP-dep_synth/lig_dom"/>
</dbReference>
<dbReference type="GO" id="GO:0016874">
    <property type="term" value="F:ligase activity"/>
    <property type="evidence" value="ECO:0007669"/>
    <property type="project" value="UniProtKB-KW"/>
</dbReference>
<gene>
    <name evidence="6" type="ORF">SEPMUDRAFT_165063</name>
</gene>
<evidence type="ECO:0000256" key="3">
    <source>
        <dbReference type="ARBA" id="ARBA00022598"/>
    </source>
</evidence>
<keyword evidence="3" id="KW-0436">Ligase</keyword>
<dbReference type="CDD" id="cd19545">
    <property type="entry name" value="FUM14_C_NRPS-like"/>
    <property type="match status" value="4"/>
</dbReference>
<dbReference type="Pfam" id="PF00550">
    <property type="entry name" value="PP-binding"/>
    <property type="match status" value="4"/>
</dbReference>
<dbReference type="SUPFAM" id="SSF47336">
    <property type="entry name" value="ACP-like"/>
    <property type="match status" value="4"/>
</dbReference>
<dbReference type="InterPro" id="IPR020806">
    <property type="entry name" value="PKS_PP-bd"/>
</dbReference>
<dbReference type="InterPro" id="IPR006162">
    <property type="entry name" value="Ppantetheine_attach_site"/>
</dbReference>
<dbReference type="Pfam" id="PF00501">
    <property type="entry name" value="AMP-binding"/>
    <property type="match status" value="4"/>
</dbReference>
<feature type="domain" description="Carrier" evidence="5">
    <location>
        <begin position="1670"/>
        <end position="1746"/>
    </location>
</feature>
<dbReference type="Pfam" id="PF00668">
    <property type="entry name" value="Condensation"/>
    <property type="match status" value="5"/>
</dbReference>
<dbReference type="FunFam" id="1.10.1200.10:FF:000005">
    <property type="entry name" value="Nonribosomal peptide synthetase 1"/>
    <property type="match status" value="3"/>
</dbReference>
<evidence type="ECO:0000259" key="5">
    <source>
        <dbReference type="PROSITE" id="PS50075"/>
    </source>
</evidence>
<dbReference type="NCBIfam" id="NF003417">
    <property type="entry name" value="PRK04813.1"/>
    <property type="match status" value="4"/>
</dbReference>
<dbReference type="Gene3D" id="3.40.50.12780">
    <property type="entry name" value="N-terminal domain of ligase-like"/>
    <property type="match status" value="4"/>
</dbReference>
<feature type="domain" description="Carrier" evidence="5">
    <location>
        <begin position="571"/>
        <end position="647"/>
    </location>
</feature>
<keyword evidence="7" id="KW-1185">Reference proteome</keyword>
<accession>M3BWA3</accession>
<dbReference type="PROSITE" id="PS50075">
    <property type="entry name" value="CARRIER"/>
    <property type="match status" value="4"/>
</dbReference>
<dbReference type="InterPro" id="IPR020845">
    <property type="entry name" value="AMP-binding_CS"/>
</dbReference>
<dbReference type="SUPFAM" id="SSF56801">
    <property type="entry name" value="Acetyl-CoA synthetase-like"/>
    <property type="match status" value="4"/>
</dbReference>
<dbReference type="InterPro" id="IPR001242">
    <property type="entry name" value="Condensation_dom"/>
</dbReference>
<dbReference type="InterPro" id="IPR010071">
    <property type="entry name" value="AA_adenyl_dom"/>
</dbReference>
<dbReference type="GO" id="GO:0044550">
    <property type="term" value="P:secondary metabolite biosynthetic process"/>
    <property type="evidence" value="ECO:0007669"/>
    <property type="project" value="TreeGrafter"/>
</dbReference>
<dbReference type="PANTHER" id="PTHR45527">
    <property type="entry name" value="NONRIBOSOMAL PEPTIDE SYNTHETASE"/>
    <property type="match status" value="1"/>
</dbReference>
<dbReference type="InterPro" id="IPR042099">
    <property type="entry name" value="ANL_N_sf"/>
</dbReference>
<dbReference type="NCBIfam" id="TIGR01733">
    <property type="entry name" value="AA-adenyl-dom"/>
    <property type="match status" value="1"/>
</dbReference>
<dbReference type="Gene3D" id="3.30.559.10">
    <property type="entry name" value="Chloramphenicol acetyltransferase-like domain"/>
    <property type="match status" value="5"/>
</dbReference>
<sequence length="4947" mass="547203">MTGPVVCSGTESSSYRPSDEDLNQIWQWNATVPLSIPGCVHDLVAEVTKNQPEALAVDAWDGQLTYAELDALAGALAHQIAVHGVREGDIVPIFLSKSKWMPVAMLGIIKSGAAAVALDTSYPKARLENILDQTTAKLVVTSPDLLDRTPVAASHDVARILLSDSLFPSAEAAGYLHNKQTVASNMVYISFTSGTTGSPKGACMSHANVRSAVHYQGNSLGFHTSARVLDFAPYSFDVAWSNFLHTICAGGCLCIAQDHVMLEDLASVIELYRCTLINVTPTVLRTLQPDSHSQTLETILLSGELPYPENIQQWASRVRLINCYGPTECTFKSTFSQITGSHRERPSIGHGIGACTWIVHPEDESQLSPVGCVGELYLEGPLVGSGYLNNEDTTSAAFIRDPPWLTKGHALYPGRRGRLYKTGDLVKQGPNGQLFFVGRKGSTAQVKIRGQRVEIADVEYHVRQLLPTPYFALVDVVYPADSTIPLLTLFIETADHDHTQITSALDDLIQKLPDALPAFMLPSLYYPLRQVPRASTGKADRRALRETAGASVMSQLLELQSQIVHRHPYIEPVNHLERQLRDIWAGLLNMDPKTIGANDNFLRLGGDSVKVIRMLAIARQQRLLLSISNVLQAASLRELAKTVLTADDTELSSPLGEPLELLDPRVDRSSIRQAAAKALNVAPEAIEDILPCTPMQQGMIAMTSVQSDSYIHQLAYRMPEDLDREAFTAAWLYVIDAAPLLRTRIVHLPGADMVQIVIRHDSIHIHHFFENLSDQTAPHRMGLGLPLFRVDMSPLGHEGRHLVLRVQMHHAIFDGWSRSLIFQAVQHAYRNRCHNSLQLASFQPFVRYVLKQIQDPLTAQFWSEQFRDHEPAPFLPVCKTKEVKEELHIEVNGLEWYRTGVTPSSTLRAALALLLAKHTNSDDIVIGATVSGRQASVAMMEQIAGPTFAIVPVRLKLHWTETVGHLHRRIQNQTIAMYDYEQFGLHNIRRTMMSSDSGDSGLFQLLLVVQHNDDDQPHDPDGNNELFSQPLQPDASQAAASIAPFNSHGIMLVACPTELGLRLDISFDTAMLSRVECETFARQLEHILHLLCSPEHQNTMLQDLPFVSERDKKQILDWNRTLSPPPVHISAVDMIKDRVHTQPGAIAIAAHDTNLTYQDLWHMSSKRYNVRGRNVILCLEKSSPMVVVMLAVLRAGAVVVPVSSSILIDGAQHIGRVCDPILCITSQQLSAACPFTATIVTVEELLEQDTITDSDTLLQPDATIQLSDPAFVVFTPGTTTGSSKAIVWTHLTLSSNLNAAADSFGLSASSKVFQFAAYDSHVAIIESLAVLSVGGSMCIPAPQADPLDDLPLAINAVTANWICLTPSVAQLLEPKQVPLLKTIVFAGEKLTSATARPWLNCGVAAFNWYGSAEAPVATTHHALMHSTWPTGFIGRSLHTRTWVLDAYNSDKLAPIGMVGELCIEGHIVADGYICGADNNADMGTFSAPRAVLEQLSATIQVHSGSFCRTGDLVKYDAEGNLIFLGRRGDIWTKLHGRQIRLDEVETTVMAYSEAHGRLVSRVAAEVMTLADDDSESLVLFLCAFIDTSEKGESKLDDHFNAQTMSELRHYMAEQLPAYMIPTYLIPLTSIPLGRTGKVDRRRLRVLASTFTKQHLSTLSGSQESGGEAVEPQSPTTSTLRDLWASVLGLESGRINTSDHFFRLGGDSIAAMRLVSFARSHSLRLTSVQIFQNPILSDMAAIVVPCESHEPAEIEPPFSLLRPGIRVEDARAAAASLCNVSPTDVEDIYPCTPTQEGLLALTARNPMQFVSRSVLELQSGIDASRLRQAWAATVAALPILRTRVVDLFAGGLVQVIIKDLPMRDASVVSEYLHDDEQDEMFLGDALCRACLIDRSFILTIHHSIYDGTLLSMLLNCLEDKYFLTIGVEMLPFRSFVGHLLKAPKEDSEEFWRKKVGQDAYQAFPRLPHDAYEPRANKEVTRIIDLVWPLHGATPAIIIQSAWITLVARLLSDARVVFGYVTSGRQVDLPGVENCAGPIVCTIPEAFCVDWTESLGAFHARLRQEDIITLPHQHYGISNIARAAGKINPQDLFQTLLVVHPIPTGKGLSFSNNLFKARSFGATLDTLGTDPFNPHALMVSCWLQPTGMTLAMSFDDQVLTEAQVKFLAQHFDGILQQMILGVDQSVGSVSALINSTHVLDFWTTQATQAEGQRAVLGRHDSAMAVMKSQTTRHDALQDSGVSNEDTARVRQRAASSLCGVWTEHDIEDVYPLTPLQESLIALSEHRPGDYVGLDILPLAPSVDVAQFKRSWEAVVCAAEILRTRIVDIPGDGLVQVVLRVADEWSPANTMAEFSRILEQEPPGLGRPLVRYGLVDSPDHCGQTFVLMMHHAAYDGVMNMLLRETLQAYLQDQTPVSIVPFRRFVDHIAKRDPVADLDFWKSQFTDLDVQHFPMLPRSSYQPRPDAVIKRSIDNLTWRRQNDILPSTIVRAAWAIVCSRYNNSRDSVFGAIVSGRQASMDGIDRVCGPTIAALPVRIRVEPQTEVGTILQRIQAQAVEMVAFEHVGMKHISSIDENCREACGYHSMLVIQPQQDMALADSTCFDVPAKGHDESTSAYHRFNSHALMAICTLGSDSLSLQLSIDSKVMSSDVATLFADHFAEIVRGLCEAERGTLISDLNMTTEQDMERIWRWNSPVALPKEQCIHDLIAQVAQDQPDALALSAWDGDLTYRQLDQKSTTIAHRIMGEELEGNQIIPICFEKSLWTTVAFLAVVKAGHAVLMLEPSLPEARLRDMLRIVQPSLMLCSSQQHHLSTRLCEKVMVVDADTSEQWTDHSHLSLPRVKATDLLYVVFTSGTTGVPKGCMITHSNMSSAVVLQRSAHRLDSTSRMFDYSAYSFDAHHWPLIHVLCAGGTLCVPSETQKQDHLLESLRSFLVTDVLITPATARMIDPAAVPTLKNAIIVGDKITREELVPWVEKCHVTYCYGPSEASAWATSWEVPSPVPETIPIGQGNGQITWIVDVNTPSRLAPIGTVGELVLEGPLVGQGYLNNDSATRQTFIENPPWLSKGSGGNGSGRQGRVYRTGDLVKYHPTDGTLIFMGRRDSQVKLNGRRIDLGDIEQHVIKLLSLRIRSPRLAAELVTPEVLSRPTIVVFLEVVDASRWWQLRAVLDDMEEELAQHLPAYMMPSCYEPLPIMPLDTSGKIDRRRLRELGKKLELAQLTRSPKNDCNASPPKTKFEISLRQMWAQILHIPLETIDCHSSFFRMTGDSISAMQLMSLARRQGYSLTVSDILAHPRLADMAEKMQEIETGGDGSAVIKPFSLLLSPDKFSEVRLEVARQCEVDVESVEDCYPCTAVQKSLLAVTSKRPGDYIARISIELREDVDVSLLRKAWELVSSTVAPILRNRVVAVDGEGFLQAQLKTALEWNTFDSLGAFLEHMNARSMGLGTSLTRLALVQDSKNRRTLCILEQHHAVYDAVSIAILLREVNKVYNGDTLRKQAAPFQSFISHVLSVNKQRAKDFWRQQFSNCNATPYPPLPSEQYQPQATDTVSCEIVDIPWPKQDVTPAIVVRAAWAILSARYTDSEDTVFGVLSTGRQAPVDGVEGMIAPLIAAVPVRVQMSPTTTVHQLLEAMQKQYIDTIPFEHTALSDIQSASEDASMGTKFNTLLIVQHSMQAPSLMPEQGPFVRVSSSLDDDDGSLNHFNPHAMMVMIHLQGSTGLHIEVNFDSNVINRPQASLLLGHFERVLREIGAATSQNTIQDLSVLGQKDIDTIWQWNATWPAAVPSCVHDLFTATAAAYPDSQALCSWDGELSYKELDNLTDRFARILIARGVVPGTVLPLCFDKSLWQPVAALGAVKSGAACVSMDITQPEGRLKSIVTRIQPKFILSSEANQSLASRLYDNAEIIVVNRQLLNERQFDNLSVDLPLVSPSDLLYVVFTSGSTGEPKGVTTTHENFSSAVTHQREQLKVGPGTRVFDFVSYSFDVSWSNLLNTLTCGGCLCIPSETERKNDIPGAFNRLGADYVYFTPTVACSLNPLALPGLKILAMGGEKIPSAELARWRQVETVVGTYGPAECAQATCITELTKDSPSGYVGHCFAARAWLVEPGRIDRLAPIGAVGELLIEGPPVATGYWNDPDTTSKAFFDSPAWLCKSGRIGTTAPRVYKTGDLLRYNAVDGSMTFINRKDQMVKLRGQRVELSEVEHHIGNALRKHTTLCDMVAAEIITPSNSKAPILAMFLALRRDIPSHERLDRTFRLSRALEDAEEDIRDILPQYMIPGAYITLDELPMTTTNKIDRRELRRLGGQRKLEDLASMQLSGSSKTSSSSLSVSQKGPNTDMERRIQELWGQILGIEVSSIKSQSSFLRIGGESISAMRLVAAARKAGISFTVADIFRNPRLSQLAEVAKEISTTTTPNNKKKNNHAMEISPRKPFSLLPKTAETTTTTTSEPGGGGDYMDFLSTTIEPLLSHEVDIDDIQDIFPTTNFQELAVREALQNPPGRLPYFILNLPSNVEIPRLRRACKQLVEHFEILRTVFVDVEETIWQAQLRYFKPRFEVVKVKEEEEEEDVDGAIKRICEGDLRRGNRLGESFVAFMAVVNSSSSRSSKPGKLVFKISHAQFDDYSIEAMFKALAAFYRGETLPRLQFGFGDLVVYHEKRKMESLKYWQTRLKGASLPPLPPTTTTTTTTLDCTASSSASPLTPQDRLSFHRKIPLPSPKNCKDIPLATLFHAACAIILSRRTLPSPNNNNNITNKKEILFGRLLTGRSMLPSQLSDIVGPTLIELPVRYIFNDDDDDENLWSVAKCLQKRFLEDSIHEVVGMEDILKFASRESESGSGRGDFGWRTGFQKAEDEEDDDQEEEEEEGSSGSFLDFPACKLEVFDRPHPPRTRPEIYATPRRGKGKEKGDWLEISFEGNRVMQSEEMVREVVEEIAELLFVNCCGGGTEKEEE</sequence>
<dbReference type="eggNOG" id="KOG1178">
    <property type="taxonomic scope" value="Eukaryota"/>
</dbReference>
<feature type="region of interest" description="Disordered" evidence="4">
    <location>
        <begin position="1656"/>
        <end position="1676"/>
    </location>
</feature>
<dbReference type="InterPro" id="IPR045851">
    <property type="entry name" value="AMP-bd_C_sf"/>
</dbReference>
<feature type="domain" description="Carrier" evidence="5">
    <location>
        <begin position="3229"/>
        <end position="3305"/>
    </location>
</feature>
<dbReference type="GO" id="GO:0031177">
    <property type="term" value="F:phosphopantetheine binding"/>
    <property type="evidence" value="ECO:0007669"/>
    <property type="project" value="InterPro"/>
</dbReference>
<evidence type="ECO:0000256" key="1">
    <source>
        <dbReference type="ARBA" id="ARBA00022450"/>
    </source>
</evidence>
<dbReference type="Gene3D" id="3.30.559.30">
    <property type="entry name" value="Nonribosomal peptide synthetase, condensation domain"/>
    <property type="match status" value="5"/>
</dbReference>
<dbReference type="Gene3D" id="3.30.300.30">
    <property type="match status" value="4"/>
</dbReference>
<dbReference type="Proteomes" id="UP000016931">
    <property type="component" value="Unassembled WGS sequence"/>
</dbReference>
<dbReference type="FunFam" id="3.30.559.30:FF:000003">
    <property type="entry name" value="Nonribosomal peptide synthase SidD"/>
    <property type="match status" value="2"/>
</dbReference>
<dbReference type="STRING" id="692275.M3BWA3"/>
<dbReference type="HOGENOM" id="CLU_000022_60_0_1"/>